<dbReference type="PANTHER" id="PTHR30502:SF0">
    <property type="entry name" value="PHOSPHOENOLPYRUVATE CARBOXYLASE FAMILY PROTEIN"/>
    <property type="match status" value="1"/>
</dbReference>
<reference evidence="1" key="1">
    <citation type="submission" date="2021-01" db="EMBL/GenBank/DDBJ databases">
        <authorList>
            <person name="Corre E."/>
            <person name="Pelletier E."/>
            <person name="Niang G."/>
            <person name="Scheremetjew M."/>
            <person name="Finn R."/>
            <person name="Kale V."/>
            <person name="Holt S."/>
            <person name="Cochrane G."/>
            <person name="Meng A."/>
            <person name="Brown T."/>
            <person name="Cohen L."/>
        </authorList>
    </citation>
    <scope>NUCLEOTIDE SEQUENCE</scope>
    <source>
        <strain evidence="1">CCMP1756</strain>
    </source>
</reference>
<dbReference type="InterPro" id="IPR040442">
    <property type="entry name" value="Pyrv_kinase-like_dom_sf"/>
</dbReference>
<name>A0A7S4E2X9_9STRA</name>
<dbReference type="SUPFAM" id="SSF51621">
    <property type="entry name" value="Phosphoenolpyruvate/pyruvate domain"/>
    <property type="match status" value="1"/>
</dbReference>
<dbReference type="OrthoDB" id="427504at2759"/>
<dbReference type="GO" id="GO:0005737">
    <property type="term" value="C:cytoplasm"/>
    <property type="evidence" value="ECO:0007669"/>
    <property type="project" value="TreeGrafter"/>
</dbReference>
<dbReference type="AlphaFoldDB" id="A0A7S4E2X9"/>
<dbReference type="InterPro" id="IPR015813">
    <property type="entry name" value="Pyrv/PenolPyrv_kinase-like_dom"/>
</dbReference>
<gene>
    <name evidence="1" type="ORF">PCAL00307_LOCUS1185</name>
    <name evidence="2" type="ORF">PECAL_6P04680</name>
</gene>
<protein>
    <recommendedName>
        <fullName evidence="4">HpcH/HpaI aldolase/citrate lyase domain-containing protein</fullName>
    </recommendedName>
</protein>
<reference evidence="2" key="2">
    <citation type="submission" date="2021-11" db="EMBL/GenBank/DDBJ databases">
        <authorList>
            <consortium name="Genoscope - CEA"/>
            <person name="William W."/>
        </authorList>
    </citation>
    <scope>NUCLEOTIDE SEQUENCE</scope>
</reference>
<dbReference type="PANTHER" id="PTHR30502">
    <property type="entry name" value="2-KETO-3-DEOXY-L-RHAMNONATE ALDOLASE"/>
    <property type="match status" value="1"/>
</dbReference>
<organism evidence="1">
    <name type="scientific">Pelagomonas calceolata</name>
    <dbReference type="NCBI Taxonomy" id="35677"/>
    <lineage>
        <taxon>Eukaryota</taxon>
        <taxon>Sar</taxon>
        <taxon>Stramenopiles</taxon>
        <taxon>Ochrophyta</taxon>
        <taxon>Pelagophyceae</taxon>
        <taxon>Pelagomonadales</taxon>
        <taxon>Pelagomonadaceae</taxon>
        <taxon>Pelagomonas</taxon>
    </lineage>
</organism>
<dbReference type="EMBL" id="CAKKNE010000006">
    <property type="protein sequence ID" value="CAH0378871.1"/>
    <property type="molecule type" value="Genomic_DNA"/>
</dbReference>
<dbReference type="EMBL" id="HBIW01001371">
    <property type="protein sequence ID" value="CAE0685751.1"/>
    <property type="molecule type" value="Transcribed_RNA"/>
</dbReference>
<dbReference type="Gene3D" id="3.20.20.60">
    <property type="entry name" value="Phosphoenolpyruvate-binding domains"/>
    <property type="match status" value="1"/>
</dbReference>
<keyword evidence="3" id="KW-1185">Reference proteome</keyword>
<evidence type="ECO:0000313" key="1">
    <source>
        <dbReference type="EMBL" id="CAE0685751.1"/>
    </source>
</evidence>
<dbReference type="GO" id="GO:0016832">
    <property type="term" value="F:aldehyde-lyase activity"/>
    <property type="evidence" value="ECO:0007669"/>
    <property type="project" value="TreeGrafter"/>
</dbReference>
<dbReference type="Proteomes" id="UP000789595">
    <property type="component" value="Unassembled WGS sequence"/>
</dbReference>
<evidence type="ECO:0008006" key="4">
    <source>
        <dbReference type="Google" id="ProtNLM"/>
    </source>
</evidence>
<proteinExistence type="predicted"/>
<evidence type="ECO:0000313" key="2">
    <source>
        <dbReference type="EMBL" id="CAH0378871.1"/>
    </source>
</evidence>
<sequence length="314" mass="33693">MAPRLLALAARALVRTSTTQLRAVSTETLAERAKLAVLDPQRNAVIEALTTTNRPLLGLFNDIPRHQLRESDARAWALAGFEFVVNDGEHSGNDLLYGREENAMLQRYGLTPIQRLPREATSAHGDALACGARGTMRPYALTLDDATTYVEAMDFPVGEGPRRHARGAYPVRHGDGAMTFTPDSLREAEADRTLACLQFETEEYLFDEGLRRSVLKVLSTRGNACAFVGALDAATRCGDAARVSKGVAELCRDANEEGVAVGGVVGGDAANVLRHMELGLRLIAPPVFASDFALRGAVDAAEAFHEAAAAFNSS</sequence>
<evidence type="ECO:0000313" key="3">
    <source>
        <dbReference type="Proteomes" id="UP000789595"/>
    </source>
</evidence>
<accession>A0A7S4E2X9</accession>
<dbReference type="InterPro" id="IPR050251">
    <property type="entry name" value="HpcH-HpaI_aldolase"/>
</dbReference>